<keyword evidence="6" id="KW-0805">Transcription regulation</keyword>
<accession>A0A183BDV9</accession>
<dbReference type="GO" id="GO:0003700">
    <property type="term" value="F:DNA-binding transcription factor activity"/>
    <property type="evidence" value="ECO:0007669"/>
    <property type="project" value="TreeGrafter"/>
</dbReference>
<feature type="compositionally biased region" description="Polar residues" evidence="11">
    <location>
        <begin position="95"/>
        <end position="108"/>
    </location>
</feature>
<keyword evidence="3" id="KW-0677">Repeat</keyword>
<gene>
    <name evidence="13" type="ORF">ECPE_LOCUS17394</name>
</gene>
<dbReference type="FunFam" id="3.30.160.60:FF:000176">
    <property type="entry name" value="zinc finger protein 70"/>
    <property type="match status" value="1"/>
</dbReference>
<dbReference type="PROSITE" id="PS00028">
    <property type="entry name" value="ZINC_FINGER_C2H2_1"/>
    <property type="match status" value="1"/>
</dbReference>
<feature type="compositionally biased region" description="Polar residues" evidence="11">
    <location>
        <begin position="15"/>
        <end position="25"/>
    </location>
</feature>
<evidence type="ECO:0000256" key="7">
    <source>
        <dbReference type="ARBA" id="ARBA00023125"/>
    </source>
</evidence>
<evidence type="ECO:0000313" key="14">
    <source>
        <dbReference type="Proteomes" id="UP000272942"/>
    </source>
</evidence>
<dbReference type="PANTHER" id="PTHR45993:SF6">
    <property type="entry name" value="C2H2-TYPE DOMAIN-CONTAINING PROTEIN"/>
    <property type="match status" value="1"/>
</dbReference>
<reference evidence="15" key="1">
    <citation type="submission" date="2016-06" db="UniProtKB">
        <authorList>
            <consortium name="WormBaseParasite"/>
        </authorList>
    </citation>
    <scope>IDENTIFICATION</scope>
</reference>
<feature type="domain" description="C2H2-type" evidence="12">
    <location>
        <begin position="147"/>
        <end position="174"/>
    </location>
</feature>
<feature type="compositionally biased region" description="Acidic residues" evidence="11">
    <location>
        <begin position="68"/>
        <end position="81"/>
    </location>
</feature>
<proteinExistence type="predicted"/>
<dbReference type="PANTHER" id="PTHR45993">
    <property type="entry name" value="B-CELL LYMPHOMA/LEUKEMIA 11"/>
    <property type="match status" value="1"/>
</dbReference>
<sequence>MQTLTSRLELPQPTADMSTLVQSDLQETEFDPGEQGPPTSEERMLTDAEEDGPAVCGTDEGVPVTGYDLEDEDDLAADEGADSTQSNREDCKTPTVGSESGLSSVSRKQQQQQQHKSNEQQQRKRDSDQNRCSISPGRPEDKRVRKFVCRYCHKAFSLMNVLKVHERIHTGEKPYICEICDKAFNQSGKFFFDCIPSREEILL</sequence>
<comment type="subcellular location">
    <subcellularLocation>
        <location evidence="1">Nucleus</location>
    </subcellularLocation>
</comment>
<feature type="compositionally biased region" description="Basic and acidic residues" evidence="11">
    <location>
        <begin position="116"/>
        <end position="129"/>
    </location>
</feature>
<dbReference type="SUPFAM" id="SSF57667">
    <property type="entry name" value="beta-beta-alpha zinc fingers"/>
    <property type="match status" value="1"/>
</dbReference>
<dbReference type="GO" id="GO:0008270">
    <property type="term" value="F:zinc ion binding"/>
    <property type="evidence" value="ECO:0007669"/>
    <property type="project" value="UniProtKB-KW"/>
</dbReference>
<dbReference type="AlphaFoldDB" id="A0A183BDV9"/>
<dbReference type="OrthoDB" id="6249959at2759"/>
<dbReference type="GO" id="GO:0006357">
    <property type="term" value="P:regulation of transcription by RNA polymerase II"/>
    <property type="evidence" value="ECO:0007669"/>
    <property type="project" value="TreeGrafter"/>
</dbReference>
<dbReference type="Proteomes" id="UP000272942">
    <property type="component" value="Unassembled WGS sequence"/>
</dbReference>
<dbReference type="FunFam" id="3.30.160.60:FF:000325">
    <property type="entry name" value="ZFP90 zinc finger protein"/>
    <property type="match status" value="1"/>
</dbReference>
<keyword evidence="8" id="KW-0804">Transcription</keyword>
<dbReference type="InterPro" id="IPR051497">
    <property type="entry name" value="Dev/Hematopoietic_TF"/>
</dbReference>
<reference evidence="13 14" key="2">
    <citation type="submission" date="2018-11" db="EMBL/GenBank/DDBJ databases">
        <authorList>
            <consortium name="Pathogen Informatics"/>
        </authorList>
    </citation>
    <scope>NUCLEOTIDE SEQUENCE [LARGE SCALE GENOMIC DNA]</scope>
    <source>
        <strain evidence="13 14">Egypt</strain>
    </source>
</reference>
<evidence type="ECO:0000256" key="1">
    <source>
        <dbReference type="ARBA" id="ARBA00004123"/>
    </source>
</evidence>
<protein>
    <submittedName>
        <fullName evidence="15">C2H2-type domain-containing protein</fullName>
    </submittedName>
</protein>
<evidence type="ECO:0000313" key="13">
    <source>
        <dbReference type="EMBL" id="VDP94684.1"/>
    </source>
</evidence>
<name>A0A183BDV9_9TREM</name>
<keyword evidence="2" id="KW-0479">Metal-binding</keyword>
<keyword evidence="4 10" id="KW-0863">Zinc-finger</keyword>
<keyword evidence="9" id="KW-0539">Nucleus</keyword>
<feature type="region of interest" description="Disordered" evidence="11">
    <location>
        <begin position="1"/>
        <end position="138"/>
    </location>
</feature>
<dbReference type="Gene3D" id="3.30.160.60">
    <property type="entry name" value="Classic Zinc Finger"/>
    <property type="match status" value="2"/>
</dbReference>
<dbReference type="GO" id="GO:0000978">
    <property type="term" value="F:RNA polymerase II cis-regulatory region sequence-specific DNA binding"/>
    <property type="evidence" value="ECO:0007669"/>
    <property type="project" value="TreeGrafter"/>
</dbReference>
<keyword evidence="5" id="KW-0862">Zinc</keyword>
<evidence type="ECO:0000256" key="5">
    <source>
        <dbReference type="ARBA" id="ARBA00022833"/>
    </source>
</evidence>
<organism evidence="15">
    <name type="scientific">Echinostoma caproni</name>
    <dbReference type="NCBI Taxonomy" id="27848"/>
    <lineage>
        <taxon>Eukaryota</taxon>
        <taxon>Metazoa</taxon>
        <taxon>Spiralia</taxon>
        <taxon>Lophotrochozoa</taxon>
        <taxon>Platyhelminthes</taxon>
        <taxon>Trematoda</taxon>
        <taxon>Digenea</taxon>
        <taxon>Plagiorchiida</taxon>
        <taxon>Echinostomata</taxon>
        <taxon>Echinostomatoidea</taxon>
        <taxon>Echinostomatidae</taxon>
        <taxon>Echinostoma</taxon>
    </lineage>
</organism>
<evidence type="ECO:0000256" key="2">
    <source>
        <dbReference type="ARBA" id="ARBA00022723"/>
    </source>
</evidence>
<evidence type="ECO:0000256" key="4">
    <source>
        <dbReference type="ARBA" id="ARBA00022771"/>
    </source>
</evidence>
<dbReference type="InterPro" id="IPR013087">
    <property type="entry name" value="Znf_C2H2_type"/>
</dbReference>
<evidence type="ECO:0000256" key="8">
    <source>
        <dbReference type="ARBA" id="ARBA00023163"/>
    </source>
</evidence>
<evidence type="ECO:0000256" key="6">
    <source>
        <dbReference type="ARBA" id="ARBA00023015"/>
    </source>
</evidence>
<evidence type="ECO:0000256" key="10">
    <source>
        <dbReference type="PROSITE-ProRule" id="PRU00042"/>
    </source>
</evidence>
<evidence type="ECO:0000256" key="11">
    <source>
        <dbReference type="SAM" id="MobiDB-lite"/>
    </source>
</evidence>
<evidence type="ECO:0000259" key="12">
    <source>
        <dbReference type="PROSITE" id="PS50157"/>
    </source>
</evidence>
<keyword evidence="7" id="KW-0238">DNA-binding</keyword>
<dbReference type="PROSITE" id="PS50157">
    <property type="entry name" value="ZINC_FINGER_C2H2_2"/>
    <property type="match status" value="1"/>
</dbReference>
<evidence type="ECO:0000313" key="15">
    <source>
        <dbReference type="WBParaSite" id="ECPE_0001743901-mRNA-1"/>
    </source>
</evidence>
<dbReference type="WBParaSite" id="ECPE_0001743901-mRNA-1">
    <property type="protein sequence ID" value="ECPE_0001743901-mRNA-1"/>
    <property type="gene ID" value="ECPE_0001743901"/>
</dbReference>
<dbReference type="InterPro" id="IPR036236">
    <property type="entry name" value="Znf_C2H2_sf"/>
</dbReference>
<evidence type="ECO:0000256" key="9">
    <source>
        <dbReference type="ARBA" id="ARBA00023242"/>
    </source>
</evidence>
<evidence type="ECO:0000256" key="3">
    <source>
        <dbReference type="ARBA" id="ARBA00022737"/>
    </source>
</evidence>
<dbReference type="EMBL" id="UZAN01069080">
    <property type="protein sequence ID" value="VDP94684.1"/>
    <property type="molecule type" value="Genomic_DNA"/>
</dbReference>
<dbReference type="GO" id="GO:0005634">
    <property type="term" value="C:nucleus"/>
    <property type="evidence" value="ECO:0007669"/>
    <property type="project" value="UniProtKB-SubCell"/>
</dbReference>
<keyword evidence="14" id="KW-1185">Reference proteome</keyword>